<proteinExistence type="predicted"/>
<organism evidence="1 2">
    <name type="scientific">Trichonephila clavata</name>
    <name type="common">Joro spider</name>
    <name type="synonym">Nephila clavata</name>
    <dbReference type="NCBI Taxonomy" id="2740835"/>
    <lineage>
        <taxon>Eukaryota</taxon>
        <taxon>Metazoa</taxon>
        <taxon>Ecdysozoa</taxon>
        <taxon>Arthropoda</taxon>
        <taxon>Chelicerata</taxon>
        <taxon>Arachnida</taxon>
        <taxon>Araneae</taxon>
        <taxon>Araneomorphae</taxon>
        <taxon>Entelegynae</taxon>
        <taxon>Araneoidea</taxon>
        <taxon>Nephilidae</taxon>
        <taxon>Trichonephila</taxon>
    </lineage>
</organism>
<comment type="caution">
    <text evidence="1">The sequence shown here is derived from an EMBL/GenBank/DDBJ whole genome shotgun (WGS) entry which is preliminary data.</text>
</comment>
<dbReference type="AlphaFoldDB" id="A0A8X6HUM3"/>
<dbReference type="Proteomes" id="UP000887116">
    <property type="component" value="Unassembled WGS sequence"/>
</dbReference>
<reference evidence="1" key="1">
    <citation type="submission" date="2020-07" db="EMBL/GenBank/DDBJ databases">
        <title>Multicomponent nature underlies the extraordinary mechanical properties of spider dragline silk.</title>
        <authorList>
            <person name="Kono N."/>
            <person name="Nakamura H."/>
            <person name="Mori M."/>
            <person name="Yoshida Y."/>
            <person name="Ohtoshi R."/>
            <person name="Malay A.D."/>
            <person name="Moran D.A.P."/>
            <person name="Tomita M."/>
            <person name="Numata K."/>
            <person name="Arakawa K."/>
        </authorList>
    </citation>
    <scope>NUCLEOTIDE SEQUENCE</scope>
</reference>
<evidence type="ECO:0000313" key="2">
    <source>
        <dbReference type="Proteomes" id="UP000887116"/>
    </source>
</evidence>
<evidence type="ECO:0000313" key="1">
    <source>
        <dbReference type="EMBL" id="GFR09889.1"/>
    </source>
</evidence>
<accession>A0A8X6HUM3</accession>
<name>A0A8X6HUM3_TRICU</name>
<dbReference type="EMBL" id="BMAO01006596">
    <property type="protein sequence ID" value="GFR09889.1"/>
    <property type="molecule type" value="Genomic_DNA"/>
</dbReference>
<protein>
    <submittedName>
        <fullName evidence="1">Uncharacterized protein</fullName>
    </submittedName>
</protein>
<keyword evidence="2" id="KW-1185">Reference proteome</keyword>
<gene>
    <name evidence="1" type="ORF">TNCT_369931</name>
</gene>
<sequence>MDGRNREDFDKNGKPGHNPWLFWRWCLYDDELFDTCHEFLIDMRLGKLRNGFCAEWCVNEITGCGGKMSS</sequence>